<gene>
    <name evidence="2" type="ORF">GJ700_19510</name>
</gene>
<dbReference type="AlphaFoldDB" id="A0A7X2IPY8"/>
<evidence type="ECO:0000313" key="3">
    <source>
        <dbReference type="Proteomes" id="UP000446768"/>
    </source>
</evidence>
<keyword evidence="1" id="KW-0732">Signal</keyword>
<evidence type="ECO:0000313" key="2">
    <source>
        <dbReference type="EMBL" id="MRV73900.1"/>
    </source>
</evidence>
<dbReference type="EMBL" id="WKJJ01000012">
    <property type="protein sequence ID" value="MRV73900.1"/>
    <property type="molecule type" value="Genomic_DNA"/>
</dbReference>
<comment type="caution">
    <text evidence="2">The sequence shown here is derived from an EMBL/GenBank/DDBJ whole genome shotgun (WGS) entry which is preliminary data.</text>
</comment>
<dbReference type="RefSeq" id="WP_154376947.1">
    <property type="nucleotide sequence ID" value="NZ_WKJJ01000012.1"/>
</dbReference>
<proteinExistence type="predicted"/>
<sequence>MKKMLLSAMATAGVAMAAGQEARAPNEGELQSFAAYYQAAPGAVARPAFEIRRGGPAQGWSVEAWAEDKPQRAAWSLCLAQRHGHAFDGKAWRATGETRRYVWLDRSSDCGVSPQRVLLSQPMADRDIVTVLEGQGAVLQGARLLFAGNTQCAPIRALPFKLVGLGADKDGMLVMTYRSDRESEAQVTVRKRGRELTAWNVKC</sequence>
<protein>
    <submittedName>
        <fullName evidence="2">Uncharacterized protein</fullName>
    </submittedName>
</protein>
<dbReference type="Proteomes" id="UP000446768">
    <property type="component" value="Unassembled WGS sequence"/>
</dbReference>
<keyword evidence="3" id="KW-1185">Reference proteome</keyword>
<feature type="signal peptide" evidence="1">
    <location>
        <begin position="1"/>
        <end position="17"/>
    </location>
</feature>
<evidence type="ECO:0000256" key="1">
    <source>
        <dbReference type="SAM" id="SignalP"/>
    </source>
</evidence>
<name>A0A7X2IPY8_9BURK</name>
<organism evidence="2 3">
    <name type="scientific">Pseudoduganella rivuli</name>
    <dbReference type="NCBI Taxonomy" id="2666085"/>
    <lineage>
        <taxon>Bacteria</taxon>
        <taxon>Pseudomonadati</taxon>
        <taxon>Pseudomonadota</taxon>
        <taxon>Betaproteobacteria</taxon>
        <taxon>Burkholderiales</taxon>
        <taxon>Oxalobacteraceae</taxon>
        <taxon>Telluria group</taxon>
        <taxon>Pseudoduganella</taxon>
    </lineage>
</organism>
<reference evidence="2 3" key="1">
    <citation type="submission" date="2019-11" db="EMBL/GenBank/DDBJ databases">
        <title>Novel species isolated from a subtropical stream in China.</title>
        <authorList>
            <person name="Lu H."/>
        </authorList>
    </citation>
    <scope>NUCLEOTIDE SEQUENCE [LARGE SCALE GENOMIC DNA]</scope>
    <source>
        <strain evidence="2 3">FT92W</strain>
    </source>
</reference>
<feature type="chain" id="PRO_5031062919" evidence="1">
    <location>
        <begin position="18"/>
        <end position="203"/>
    </location>
</feature>
<accession>A0A7X2IPY8</accession>